<feature type="compositionally biased region" description="Basic and acidic residues" evidence="1">
    <location>
        <begin position="458"/>
        <end position="468"/>
    </location>
</feature>
<evidence type="ECO:0000256" key="1">
    <source>
        <dbReference type="SAM" id="MobiDB-lite"/>
    </source>
</evidence>
<feature type="compositionally biased region" description="Basic and acidic residues" evidence="1">
    <location>
        <begin position="567"/>
        <end position="581"/>
    </location>
</feature>
<evidence type="ECO:0000313" key="2">
    <source>
        <dbReference type="EMBL" id="KAJ4163291.1"/>
    </source>
</evidence>
<dbReference type="EMBL" id="JAJHUN010000001">
    <property type="protein sequence ID" value="KAJ4163291.1"/>
    <property type="molecule type" value="Genomic_DNA"/>
</dbReference>
<feature type="compositionally biased region" description="Basic and acidic residues" evidence="1">
    <location>
        <begin position="151"/>
        <end position="186"/>
    </location>
</feature>
<feature type="compositionally biased region" description="Acidic residues" evidence="1">
    <location>
        <begin position="497"/>
        <end position="507"/>
    </location>
</feature>
<accession>A0A9W8QJW4</accession>
<feature type="compositionally biased region" description="Basic and acidic residues" evidence="1">
    <location>
        <begin position="240"/>
        <end position="251"/>
    </location>
</feature>
<feature type="compositionally biased region" description="Basic and acidic residues" evidence="1">
    <location>
        <begin position="367"/>
        <end position="383"/>
    </location>
</feature>
<comment type="caution">
    <text evidence="2">The sequence shown here is derived from an EMBL/GenBank/DDBJ whole genome shotgun (WGS) entry which is preliminary data.</text>
</comment>
<organism evidence="2 3">
    <name type="scientific">Akanthomyces muscarius</name>
    <name type="common">Entomopathogenic fungus</name>
    <name type="synonym">Lecanicillium muscarium</name>
    <dbReference type="NCBI Taxonomy" id="2231603"/>
    <lineage>
        <taxon>Eukaryota</taxon>
        <taxon>Fungi</taxon>
        <taxon>Dikarya</taxon>
        <taxon>Ascomycota</taxon>
        <taxon>Pezizomycotina</taxon>
        <taxon>Sordariomycetes</taxon>
        <taxon>Hypocreomycetidae</taxon>
        <taxon>Hypocreales</taxon>
        <taxon>Cordycipitaceae</taxon>
        <taxon>Akanthomyces</taxon>
    </lineage>
</organism>
<feature type="region of interest" description="Disordered" evidence="1">
    <location>
        <begin position="151"/>
        <end position="549"/>
    </location>
</feature>
<evidence type="ECO:0000313" key="3">
    <source>
        <dbReference type="Proteomes" id="UP001144673"/>
    </source>
</evidence>
<dbReference type="KEGG" id="amus:LMH87_005030"/>
<dbReference type="GeneID" id="80892189"/>
<feature type="compositionally biased region" description="Polar residues" evidence="1">
    <location>
        <begin position="274"/>
        <end position="294"/>
    </location>
</feature>
<dbReference type="Proteomes" id="UP001144673">
    <property type="component" value="Chromosome 1"/>
</dbReference>
<gene>
    <name evidence="2" type="ORF">LMH87_005030</name>
</gene>
<feature type="compositionally biased region" description="Low complexity" evidence="1">
    <location>
        <begin position="485"/>
        <end position="496"/>
    </location>
</feature>
<dbReference type="RefSeq" id="XP_056058206.1">
    <property type="nucleotide sequence ID" value="XM_056202674.1"/>
</dbReference>
<feature type="region of interest" description="Disordered" evidence="1">
    <location>
        <begin position="565"/>
        <end position="600"/>
    </location>
</feature>
<sequence>MPWRNPEKPTRVFKDCRDERRWWDRSAYKLPFRKFKGLDETALWGPLYQRFNTTPMPILDMEAWHADVVELMRKSATVQDLYKHMEERKKKRFDELVTAINDMDGGVEWFCQPRSEDLKSLGMSLFHLWRDPSLFETARVFQTMTEIKEQARQECRRADQIRASEDYMGDGKRKRSHQEQDAENGFKRKRRATTPSASPSETPKVLEASSSTGSPNSNAGSTSINDGALNAGSSRKRKRDSHDSEAQSGREVKRRAGPPRTSPEKATSHRASPAISTSSDAGYVSNIESDSNTTRSRKRKRDPQDSEAESGREEKRRAVISLASPLKEPASLRVSSSATPFTSDEGYDADDQSNFHARISSKRKLIDRKLNNRKRDNRKRNNQDSEAQGGKQETLLSVPRPESLPEGTTNPGASSSAISTSSDEDYNSDDHGSFNGKISGEMKLFDRKHKTRKRSHRHLDAESGHEEELPAVSPRASPSEEPINSDALSSIISTSSGEDDDSSDSDDNGNANVIGKWKTRGGYPTPPSRVSSQASGHAPYEDDFSGKGFSRPARIYYEELGWVRDNGPADKELCSHGHEETQSTEPLNSGKGRRNIEERL</sequence>
<keyword evidence="3" id="KW-1185">Reference proteome</keyword>
<name>A0A9W8QJW4_AKAMU</name>
<proteinExistence type="predicted"/>
<feature type="compositionally biased region" description="Polar residues" evidence="1">
    <location>
        <begin position="208"/>
        <end position="225"/>
    </location>
</feature>
<dbReference type="AlphaFoldDB" id="A0A9W8QJW4"/>
<feature type="compositionally biased region" description="Basic residues" evidence="1">
    <location>
        <begin position="446"/>
        <end position="457"/>
    </location>
</feature>
<reference evidence="2" key="1">
    <citation type="journal article" date="2023" name="Access Microbiol">
        <title>De-novo genome assembly for Akanthomyces muscarius, a biocontrol agent of insect agricultural pests.</title>
        <authorList>
            <person name="Erdos Z."/>
            <person name="Studholme D.J."/>
            <person name="Raymond B."/>
            <person name="Sharma M."/>
        </authorList>
    </citation>
    <scope>NUCLEOTIDE SEQUENCE</scope>
    <source>
        <strain evidence="2">Ve6</strain>
    </source>
</reference>
<feature type="compositionally biased region" description="Polar residues" evidence="1">
    <location>
        <begin position="333"/>
        <end position="342"/>
    </location>
</feature>
<protein>
    <submittedName>
        <fullName evidence="2">Uncharacterized protein</fullName>
    </submittedName>
</protein>